<name>A0AAP2G8Q1_9RHOB</name>
<dbReference type="AlphaFoldDB" id="A0AAP2G8Q1"/>
<keyword evidence="1" id="KW-1133">Transmembrane helix</keyword>
<keyword evidence="1" id="KW-0812">Transmembrane</keyword>
<sequence>MHDLFKAPKPQRDLHKRVEAQPVAYWFIIVVLGLFAVMCLLSFADRMGHAGADEYMMLAAGLFLVWATYRSVRYFLWPVVSVTGEHFVLFRFWRPGTRWTYHWIERFEVSVRRIEVRDWNRGGRRTGRVLYVEDLVAVGKDGRRRRAVLPGFAGRNEEVLTALSARSGIEMVRVETEPL</sequence>
<evidence type="ECO:0000313" key="3">
    <source>
        <dbReference type="Proteomes" id="UP001315686"/>
    </source>
</evidence>
<gene>
    <name evidence="2" type="ORF">IV417_12355</name>
</gene>
<evidence type="ECO:0000313" key="2">
    <source>
        <dbReference type="EMBL" id="MBT0958182.1"/>
    </source>
</evidence>
<dbReference type="RefSeq" id="WP_327794396.1">
    <property type="nucleotide sequence ID" value="NZ_JADQAZ010000002.1"/>
</dbReference>
<keyword evidence="3" id="KW-1185">Reference proteome</keyword>
<dbReference type="EMBL" id="JADQAZ010000002">
    <property type="protein sequence ID" value="MBT0958182.1"/>
    <property type="molecule type" value="Genomic_DNA"/>
</dbReference>
<evidence type="ECO:0000256" key="1">
    <source>
        <dbReference type="SAM" id="Phobius"/>
    </source>
</evidence>
<dbReference type="Proteomes" id="UP001315686">
    <property type="component" value="Unassembled WGS sequence"/>
</dbReference>
<keyword evidence="1" id="KW-0472">Membrane</keyword>
<proteinExistence type="predicted"/>
<comment type="caution">
    <text evidence="2">The sequence shown here is derived from an EMBL/GenBank/DDBJ whole genome shotgun (WGS) entry which is preliminary data.</text>
</comment>
<feature type="transmembrane region" description="Helical" evidence="1">
    <location>
        <begin position="23"/>
        <end position="44"/>
    </location>
</feature>
<reference evidence="2 3" key="1">
    <citation type="journal article" date="2021" name="Arch. Microbiol.">
        <title>Harenicola maris gen. nov., sp. nov. isolated from the Sea of Japan shallow sediments.</title>
        <authorList>
            <person name="Romanenko L.A."/>
            <person name="Kurilenko V.V."/>
            <person name="Chernysheva N.Y."/>
            <person name="Tekutyeva L.A."/>
            <person name="Velansky P.V."/>
            <person name="Svetashev V.I."/>
            <person name="Isaeva M.P."/>
        </authorList>
    </citation>
    <scope>NUCLEOTIDE SEQUENCE [LARGE SCALE GENOMIC DNA]</scope>
    <source>
        <strain evidence="2 3">KMM 3653</strain>
    </source>
</reference>
<organism evidence="2 3">
    <name type="scientific">Harenicola maris</name>
    <dbReference type="NCBI Taxonomy" id="2841044"/>
    <lineage>
        <taxon>Bacteria</taxon>
        <taxon>Pseudomonadati</taxon>
        <taxon>Pseudomonadota</taxon>
        <taxon>Alphaproteobacteria</taxon>
        <taxon>Rhodobacterales</taxon>
        <taxon>Paracoccaceae</taxon>
        <taxon>Harenicola</taxon>
    </lineage>
</organism>
<feature type="transmembrane region" description="Helical" evidence="1">
    <location>
        <begin position="51"/>
        <end position="69"/>
    </location>
</feature>
<protein>
    <submittedName>
        <fullName evidence="2">Uncharacterized protein</fullName>
    </submittedName>
</protein>
<accession>A0AAP2G8Q1</accession>